<organism evidence="17 18">
    <name type="scientific">Quercus lobata</name>
    <name type="common">Valley oak</name>
    <dbReference type="NCBI Taxonomy" id="97700"/>
    <lineage>
        <taxon>Eukaryota</taxon>
        <taxon>Viridiplantae</taxon>
        <taxon>Streptophyta</taxon>
        <taxon>Embryophyta</taxon>
        <taxon>Tracheophyta</taxon>
        <taxon>Spermatophyta</taxon>
        <taxon>Magnoliopsida</taxon>
        <taxon>eudicotyledons</taxon>
        <taxon>Gunneridae</taxon>
        <taxon>Pentapetalae</taxon>
        <taxon>rosids</taxon>
        <taxon>fabids</taxon>
        <taxon>Fagales</taxon>
        <taxon>Fagaceae</taxon>
        <taxon>Quercus</taxon>
    </lineage>
</organism>
<keyword evidence="10" id="KW-0443">Lipid metabolism</keyword>
<dbReference type="Proteomes" id="UP000594261">
    <property type="component" value="Chromosome 5"/>
</dbReference>
<evidence type="ECO:0000256" key="10">
    <source>
        <dbReference type="ARBA" id="ARBA00023098"/>
    </source>
</evidence>
<dbReference type="GeneID" id="115988903"/>
<dbReference type="InterPro" id="IPR005804">
    <property type="entry name" value="FA_desaturase_dom"/>
</dbReference>
<dbReference type="Gramene" id="QL05p029855:mrna">
    <property type="protein sequence ID" value="QL05p029855:mrna"/>
    <property type="gene ID" value="QL05p029855"/>
</dbReference>
<dbReference type="InParanoid" id="A0A7N2LNZ6"/>
<sequence>MALIASPPSNPKPHQFSPLHRATRLPGQAELVLSRAMFNTSMVLNSGHYISMSKKLLLNTKFSTHLRKNANRTVPHITSAALVEAAEPKPEPEAAKFRRILLSDVVVNHQRRVFFGRKWNADDLAKASAVLAMHYLCLFAPFQFNWSALLVAVALWVVTGLFGLTLSFHRNLSHRSFKVPKWLEYFFAYCGVQALQGSPFDWVSTHRYHHQFVDSERDPHSPTAGFWFSHMSWIFDTTSMNERCGGPNNVGDLRKQPFYRFLEKTYFIHPIALGALLYGFGGFPFLVWGMGVRVVWMYHFTWLVNSAGHVWGKQRWKTGDLSRNNWWLALLTFGEGWHNNHHAFEYSARHGLEWWELDLTWYVVKFLQAIGLATDVKVPTEVQKQRMAI</sequence>
<dbReference type="EnsemblPlants" id="QL05p029855:mrna">
    <property type="protein sequence ID" value="QL05p029855:mrna"/>
    <property type="gene ID" value="QL05p029855"/>
</dbReference>
<comment type="domain">
    <text evidence="13">The histidine box domains are involved in binding the catalytic metal ions.</text>
</comment>
<keyword evidence="4 13" id="KW-0444">Lipid biosynthesis</keyword>
<dbReference type="PRINTS" id="PR00075">
    <property type="entry name" value="FACDDSATRASE"/>
</dbReference>
<dbReference type="KEGG" id="qlo:115988903"/>
<dbReference type="FunCoup" id="A0A7N2LNZ6">
    <property type="interactions" value="727"/>
</dbReference>
<evidence type="ECO:0000256" key="1">
    <source>
        <dbReference type="ARBA" id="ARBA00004141"/>
    </source>
</evidence>
<evidence type="ECO:0000256" key="15">
    <source>
        <dbReference type="SAM" id="Phobius"/>
    </source>
</evidence>
<dbReference type="AlphaFoldDB" id="A0A7N2LNZ6"/>
<dbReference type="GO" id="GO:0042761">
    <property type="term" value="P:very long-chain fatty acid biosynthetic process"/>
    <property type="evidence" value="ECO:0007669"/>
    <property type="project" value="TreeGrafter"/>
</dbReference>
<name>A0A7N2LNZ6_QUELO</name>
<dbReference type="CDD" id="cd03505">
    <property type="entry name" value="Delta9-FADS-like"/>
    <property type="match status" value="1"/>
</dbReference>
<dbReference type="PANTHER" id="PTHR11351">
    <property type="entry name" value="ACYL-COA DESATURASE"/>
    <property type="match status" value="1"/>
</dbReference>
<keyword evidence="5 13" id="KW-0812">Transmembrane</keyword>
<accession>A0A7N2LNZ6</accession>
<protein>
    <recommendedName>
        <fullName evidence="16">Fatty acid desaturase domain-containing protein</fullName>
    </recommendedName>
</protein>
<reference evidence="17 18" key="1">
    <citation type="journal article" date="2016" name="G3 (Bethesda)">
        <title>First Draft Assembly and Annotation of the Genome of a California Endemic Oak Quercus lobata Nee (Fagaceae).</title>
        <authorList>
            <person name="Sork V.L."/>
            <person name="Fitz-Gibbon S.T."/>
            <person name="Puiu D."/>
            <person name="Crepeau M."/>
            <person name="Gugger P.F."/>
            <person name="Sherman R."/>
            <person name="Stevens K."/>
            <person name="Langley C.H."/>
            <person name="Pellegrini M."/>
            <person name="Salzberg S.L."/>
        </authorList>
    </citation>
    <scope>NUCLEOTIDE SEQUENCE [LARGE SCALE GENOMIC DNA]</scope>
    <source>
        <strain evidence="17 18">cv. SW786</strain>
    </source>
</reference>
<keyword evidence="12 13" id="KW-0275">Fatty acid biosynthesis</keyword>
<comment type="similarity">
    <text evidence="3 13">Belongs to the fatty acid desaturase type 1 family.</text>
</comment>
<dbReference type="OMA" id="IPWYFLG"/>
<dbReference type="Pfam" id="PF00487">
    <property type="entry name" value="FA_desaturase"/>
    <property type="match status" value="1"/>
</dbReference>
<dbReference type="GO" id="GO:0005789">
    <property type="term" value="C:endoplasmic reticulum membrane"/>
    <property type="evidence" value="ECO:0007669"/>
    <property type="project" value="TreeGrafter"/>
</dbReference>
<dbReference type="EMBL" id="LRBV02000005">
    <property type="status" value="NOT_ANNOTATED_CDS"/>
    <property type="molecule type" value="Genomic_DNA"/>
</dbReference>
<dbReference type="PANTHER" id="PTHR11351:SF31">
    <property type="entry name" value="DESATURASE 1, ISOFORM A-RELATED"/>
    <property type="match status" value="1"/>
</dbReference>
<keyword evidence="9" id="KW-0408">Iron</keyword>
<dbReference type="GO" id="GO:0016717">
    <property type="term" value="F:oxidoreductase activity, acting on paired donors, with oxidation of a pair of donors resulting in the reduction of molecular oxygen to two molecules of water"/>
    <property type="evidence" value="ECO:0007669"/>
    <property type="project" value="InterPro"/>
</dbReference>
<feature type="transmembrane region" description="Helical" evidence="15">
    <location>
        <begin position="148"/>
        <end position="168"/>
    </location>
</feature>
<proteinExistence type="inferred from homology"/>
<evidence type="ECO:0000313" key="18">
    <source>
        <dbReference type="Proteomes" id="UP000594261"/>
    </source>
</evidence>
<keyword evidence="18" id="KW-1185">Reference proteome</keyword>
<evidence type="ECO:0000256" key="8">
    <source>
        <dbReference type="ARBA" id="ARBA00023002"/>
    </source>
</evidence>
<dbReference type="InterPro" id="IPR015876">
    <property type="entry name" value="Acyl-CoA_DS"/>
</dbReference>
<evidence type="ECO:0000256" key="6">
    <source>
        <dbReference type="ARBA" id="ARBA00022832"/>
    </source>
</evidence>
<evidence type="ECO:0000256" key="7">
    <source>
        <dbReference type="ARBA" id="ARBA00022989"/>
    </source>
</evidence>
<keyword evidence="6" id="KW-0276">Fatty acid metabolism</keyword>
<feature type="region of interest" description="Disordered" evidence="14">
    <location>
        <begin position="1"/>
        <end position="20"/>
    </location>
</feature>
<keyword evidence="7 15" id="KW-1133">Transmembrane helix</keyword>
<evidence type="ECO:0000256" key="13">
    <source>
        <dbReference type="RuleBase" id="RU000581"/>
    </source>
</evidence>
<evidence type="ECO:0000256" key="9">
    <source>
        <dbReference type="ARBA" id="ARBA00023004"/>
    </source>
</evidence>
<feature type="transmembrane region" description="Helical" evidence="15">
    <location>
        <begin position="266"/>
        <end position="288"/>
    </location>
</feature>
<evidence type="ECO:0000256" key="2">
    <source>
        <dbReference type="ARBA" id="ARBA00005189"/>
    </source>
</evidence>
<comment type="pathway">
    <text evidence="2">Lipid metabolism.</text>
</comment>
<evidence type="ECO:0000256" key="11">
    <source>
        <dbReference type="ARBA" id="ARBA00023136"/>
    </source>
</evidence>
<evidence type="ECO:0000256" key="4">
    <source>
        <dbReference type="ARBA" id="ARBA00022516"/>
    </source>
</evidence>
<comment type="subcellular location">
    <subcellularLocation>
        <location evidence="1">Membrane</location>
        <topology evidence="1">Multi-pass membrane protein</topology>
    </subcellularLocation>
</comment>
<evidence type="ECO:0000313" key="17">
    <source>
        <dbReference type="EnsemblPlants" id="QL05p029855:mrna"/>
    </source>
</evidence>
<keyword evidence="8 13" id="KW-0560">Oxidoreductase</keyword>
<feature type="domain" description="Fatty acid desaturase" evidence="16">
    <location>
        <begin position="151"/>
        <end position="364"/>
    </location>
</feature>
<evidence type="ECO:0000256" key="14">
    <source>
        <dbReference type="SAM" id="MobiDB-lite"/>
    </source>
</evidence>
<evidence type="ECO:0000259" key="16">
    <source>
        <dbReference type="Pfam" id="PF00487"/>
    </source>
</evidence>
<dbReference type="RefSeq" id="XP_030968399.1">
    <property type="nucleotide sequence ID" value="XM_031112539.1"/>
</dbReference>
<keyword evidence="11 15" id="KW-0472">Membrane</keyword>
<reference evidence="17" key="2">
    <citation type="submission" date="2021-01" db="UniProtKB">
        <authorList>
            <consortium name="EnsemblPlants"/>
        </authorList>
    </citation>
    <scope>IDENTIFICATION</scope>
</reference>
<evidence type="ECO:0000256" key="5">
    <source>
        <dbReference type="ARBA" id="ARBA00022692"/>
    </source>
</evidence>
<gene>
    <name evidence="17" type="primary">LOC115988903</name>
</gene>
<dbReference type="OrthoDB" id="10260134at2759"/>
<evidence type="ECO:0000256" key="3">
    <source>
        <dbReference type="ARBA" id="ARBA00009295"/>
    </source>
</evidence>
<evidence type="ECO:0000256" key="12">
    <source>
        <dbReference type="ARBA" id="ARBA00023160"/>
    </source>
</evidence>
<comment type="cofactor">
    <cofactor evidence="13">
        <name>Fe(2+)</name>
        <dbReference type="ChEBI" id="CHEBI:29033"/>
    </cofactor>
</comment>